<evidence type="ECO:0000256" key="8">
    <source>
        <dbReference type="RuleBase" id="RU366017"/>
    </source>
</evidence>
<evidence type="ECO:0000256" key="6">
    <source>
        <dbReference type="ARBA" id="ARBA00022989"/>
    </source>
</evidence>
<keyword evidence="10" id="KW-1185">Reference proteome</keyword>
<reference evidence="9" key="2">
    <citation type="submission" date="2025-08" db="UniProtKB">
        <authorList>
            <consortium name="Ensembl"/>
        </authorList>
    </citation>
    <scope>IDENTIFICATION</scope>
</reference>
<evidence type="ECO:0000256" key="1">
    <source>
        <dbReference type="ARBA" id="ARBA00004167"/>
    </source>
</evidence>
<evidence type="ECO:0000256" key="3">
    <source>
        <dbReference type="ARBA" id="ARBA00022676"/>
    </source>
</evidence>
<evidence type="ECO:0000313" key="9">
    <source>
        <dbReference type="Ensembl" id="ENSNFUP00015041622.1"/>
    </source>
</evidence>
<dbReference type="Ensembl" id="ENSNFUT00015043449.1">
    <property type="protein sequence ID" value="ENSNFUP00015041622.1"/>
    <property type="gene ID" value="ENSNFUG00015019961.1"/>
</dbReference>
<dbReference type="PANTHER" id="PTHR21461:SF45">
    <property type="entry name" value="GLYCOSYLTRANSFERASE FAMILY 92 PROTEIN"/>
    <property type="match status" value="1"/>
</dbReference>
<evidence type="ECO:0000256" key="7">
    <source>
        <dbReference type="ARBA" id="ARBA00023136"/>
    </source>
</evidence>
<protein>
    <recommendedName>
        <fullName evidence="8">Glycosyltransferase family 92 protein</fullName>
        <ecNumber evidence="8">2.4.1.-</ecNumber>
    </recommendedName>
</protein>
<sequence>MGRSVCSSRKTSKVQTLSGHLLRALNGGSPHPCIADFLLGFHFFSAQMEKANHYKRTLLLIILITCVFIIFHLRSPRSNGFIPKRRGPRYVCKPLITEQTITPLKNTKHLLVSAFMDQRVKGFDVRIIGMFLRDSIQPLYCLFCCSGHLNGTKPAMVLPHTDHFGFPFGATDVMCQLPKNCDVSHVTLLTRPSTRDVSDLSWIPVKNKKTRGKDELTENFTVCISTLFGKYNNVLQFAQSLEMYRGTTEIILPPCNIAWFSSCSTEDKMIAEKWLLGVNRVVIYNNSCGPDLEHLLQSYVQEGFVEMVPWPIDKHMNPSHGWQRSQSEGDIHYFGQLTTLNECIYRSMNRSRYVLLNDIDEIIMPYMHNNLMSLMDRLQPLHPDVGVFLIENHVFPKKYFDPSGKFHLPQWRGVPGINILEHIYREDPDRDIYHPYKMIVQPRMVEQTSVHEALKYFGKTYRVPLEVCRLIHVRVALRRSLTLEQLNVDKRLWDFQEKLISNVDRVLGKLGFLTIKN</sequence>
<gene>
    <name evidence="9" type="primary">LOC107392050</name>
</gene>
<keyword evidence="4 8" id="KW-0808">Transferase</keyword>
<dbReference type="InterPro" id="IPR008166">
    <property type="entry name" value="Glyco_transf_92"/>
</dbReference>
<keyword evidence="5 8" id="KW-0812">Transmembrane</keyword>
<dbReference type="EC" id="2.4.1.-" evidence="8"/>
<comment type="subcellular location">
    <subcellularLocation>
        <location evidence="1">Membrane</location>
        <topology evidence="1">Single-pass membrane protein</topology>
    </subcellularLocation>
</comment>
<dbReference type="PANTHER" id="PTHR21461">
    <property type="entry name" value="GLYCOSYLTRANSFERASE FAMILY 92 PROTEIN"/>
    <property type="match status" value="1"/>
</dbReference>
<dbReference type="Proteomes" id="UP000694548">
    <property type="component" value="Chromosome sgr16"/>
</dbReference>
<evidence type="ECO:0000313" key="10">
    <source>
        <dbReference type="Proteomes" id="UP000694548"/>
    </source>
</evidence>
<accession>A0A8C6PE48</accession>
<feature type="transmembrane region" description="Helical" evidence="8">
    <location>
        <begin position="57"/>
        <end position="75"/>
    </location>
</feature>
<evidence type="ECO:0000256" key="2">
    <source>
        <dbReference type="ARBA" id="ARBA00007647"/>
    </source>
</evidence>
<dbReference type="GO" id="GO:0005737">
    <property type="term" value="C:cytoplasm"/>
    <property type="evidence" value="ECO:0007669"/>
    <property type="project" value="TreeGrafter"/>
</dbReference>
<evidence type="ECO:0000256" key="4">
    <source>
        <dbReference type="ARBA" id="ARBA00022679"/>
    </source>
</evidence>
<name>A0A8C6PE48_NOTFU</name>
<dbReference type="GeneTree" id="ENSGT00530000064359"/>
<comment type="similarity">
    <text evidence="2 8">Belongs to the glycosyltransferase 92 family.</text>
</comment>
<organism evidence="9 10">
    <name type="scientific">Nothobranchius furzeri</name>
    <name type="common">Turquoise killifish</name>
    <dbReference type="NCBI Taxonomy" id="105023"/>
    <lineage>
        <taxon>Eukaryota</taxon>
        <taxon>Metazoa</taxon>
        <taxon>Chordata</taxon>
        <taxon>Craniata</taxon>
        <taxon>Vertebrata</taxon>
        <taxon>Euteleostomi</taxon>
        <taxon>Actinopterygii</taxon>
        <taxon>Neopterygii</taxon>
        <taxon>Teleostei</taxon>
        <taxon>Neoteleostei</taxon>
        <taxon>Acanthomorphata</taxon>
        <taxon>Ovalentaria</taxon>
        <taxon>Atherinomorphae</taxon>
        <taxon>Cyprinodontiformes</taxon>
        <taxon>Nothobranchiidae</taxon>
        <taxon>Nothobranchius</taxon>
    </lineage>
</organism>
<reference evidence="9" key="1">
    <citation type="submission" date="2014-08" db="EMBL/GenBank/DDBJ databases">
        <authorList>
            <person name="Senf B."/>
            <person name="Petzold A."/>
            <person name="Downie B.R."/>
            <person name="Koch P."/>
            <person name="Platzer M."/>
        </authorList>
    </citation>
    <scope>NUCLEOTIDE SEQUENCE [LARGE SCALE GENOMIC DNA]</scope>
    <source>
        <strain evidence="9">GRZ</strain>
    </source>
</reference>
<reference evidence="9" key="3">
    <citation type="submission" date="2025-09" db="UniProtKB">
        <authorList>
            <consortium name="Ensembl"/>
        </authorList>
    </citation>
    <scope>IDENTIFICATION</scope>
</reference>
<dbReference type="AlphaFoldDB" id="A0A8C6PE48"/>
<keyword evidence="7 8" id="KW-0472">Membrane</keyword>
<keyword evidence="6 8" id="KW-1133">Transmembrane helix</keyword>
<dbReference type="GO" id="GO:0016020">
    <property type="term" value="C:membrane"/>
    <property type="evidence" value="ECO:0007669"/>
    <property type="project" value="UniProtKB-SubCell"/>
</dbReference>
<proteinExistence type="inferred from homology"/>
<dbReference type="GO" id="GO:0016757">
    <property type="term" value="F:glycosyltransferase activity"/>
    <property type="evidence" value="ECO:0007669"/>
    <property type="project" value="UniProtKB-UniRule"/>
</dbReference>
<evidence type="ECO:0000256" key="5">
    <source>
        <dbReference type="ARBA" id="ARBA00022692"/>
    </source>
</evidence>
<keyword evidence="3 8" id="KW-0328">Glycosyltransferase</keyword>
<dbReference type="Pfam" id="PF01697">
    <property type="entry name" value="Glyco_transf_92"/>
    <property type="match status" value="1"/>
</dbReference>